<dbReference type="Pfam" id="PF09917">
    <property type="entry name" value="DUF2147"/>
    <property type="match status" value="1"/>
</dbReference>
<dbReference type="InterPro" id="IPR019223">
    <property type="entry name" value="DUF2147"/>
</dbReference>
<name>A0A1H5YXQ4_9RHOB</name>
<evidence type="ECO:0000259" key="2">
    <source>
        <dbReference type="Pfam" id="PF09917"/>
    </source>
</evidence>
<dbReference type="Proteomes" id="UP000236742">
    <property type="component" value="Unassembled WGS sequence"/>
</dbReference>
<evidence type="ECO:0000313" key="4">
    <source>
        <dbReference type="Proteomes" id="UP000236742"/>
    </source>
</evidence>
<feature type="domain" description="DUF2147" evidence="2">
    <location>
        <begin position="30"/>
        <end position="135"/>
    </location>
</feature>
<reference evidence="3 4" key="1">
    <citation type="submission" date="2016-10" db="EMBL/GenBank/DDBJ databases">
        <authorList>
            <person name="de Groot N.N."/>
        </authorList>
    </citation>
    <scope>NUCLEOTIDE SEQUENCE [LARGE SCALE GENOMIC DNA]</scope>
    <source>
        <strain evidence="3 4">DSM 23413</strain>
    </source>
</reference>
<evidence type="ECO:0000256" key="1">
    <source>
        <dbReference type="SAM" id="SignalP"/>
    </source>
</evidence>
<feature type="chain" id="PRO_5009291040" evidence="1">
    <location>
        <begin position="25"/>
        <end position="137"/>
    </location>
</feature>
<dbReference type="Gene3D" id="2.40.128.520">
    <property type="match status" value="1"/>
</dbReference>
<dbReference type="PANTHER" id="PTHR36919">
    <property type="entry name" value="BLR1215 PROTEIN"/>
    <property type="match status" value="1"/>
</dbReference>
<proteinExistence type="predicted"/>
<dbReference type="OrthoDB" id="9811671at2"/>
<keyword evidence="1" id="KW-0732">Signal</keyword>
<organism evidence="3 4">
    <name type="scientific">Jhaorihella thermophila</name>
    <dbReference type="NCBI Taxonomy" id="488547"/>
    <lineage>
        <taxon>Bacteria</taxon>
        <taxon>Pseudomonadati</taxon>
        <taxon>Pseudomonadota</taxon>
        <taxon>Alphaproteobacteria</taxon>
        <taxon>Rhodobacterales</taxon>
        <taxon>Paracoccaceae</taxon>
        <taxon>Jhaorihella</taxon>
    </lineage>
</organism>
<dbReference type="RefSeq" id="WP_160114902.1">
    <property type="nucleotide sequence ID" value="NZ_FNVD01000024.1"/>
</dbReference>
<protein>
    <submittedName>
        <fullName evidence="3">Uncharacterized conserved protein, DUF2147 family</fullName>
    </submittedName>
</protein>
<sequence length="137" mass="15192">MRSPESFFAVLAIALVGFATGARATDPLTGTWATPPDGKGIYAHIEVKPCAGPDAGVCGVIARTYDQEDRLVHTRNLGVRILWDMRPEGANEWRGWAYVPLYRKTLKGRISLESRRHIRVGGCIGPVCKSQDWARVW</sequence>
<dbReference type="EMBL" id="FNVD01000024">
    <property type="protein sequence ID" value="SEG28590.1"/>
    <property type="molecule type" value="Genomic_DNA"/>
</dbReference>
<feature type="signal peptide" evidence="1">
    <location>
        <begin position="1"/>
        <end position="24"/>
    </location>
</feature>
<dbReference type="PANTHER" id="PTHR36919:SF2">
    <property type="entry name" value="BLL6627 PROTEIN"/>
    <property type="match status" value="1"/>
</dbReference>
<accession>A0A1H5YXQ4</accession>
<dbReference type="AlphaFoldDB" id="A0A1H5YXQ4"/>
<keyword evidence="4" id="KW-1185">Reference proteome</keyword>
<gene>
    <name evidence="3" type="ORF">SAMN05421751_12416</name>
</gene>
<evidence type="ECO:0000313" key="3">
    <source>
        <dbReference type="EMBL" id="SEG28590.1"/>
    </source>
</evidence>